<comment type="caution">
    <text evidence="3">The sequence shown here is derived from an EMBL/GenBank/DDBJ whole genome shotgun (WGS) entry which is preliminary data.</text>
</comment>
<evidence type="ECO:0000313" key="3">
    <source>
        <dbReference type="EMBL" id="PCG80381.1"/>
    </source>
</evidence>
<dbReference type="Gene3D" id="2.60.40.2300">
    <property type="entry name" value="Neutral/alkaline non-lysosomal ceramidase, C-terminal domain"/>
    <property type="match status" value="1"/>
</dbReference>
<dbReference type="GO" id="GO:0046512">
    <property type="term" value="P:sphingosine biosynthetic process"/>
    <property type="evidence" value="ECO:0007669"/>
    <property type="project" value="TreeGrafter"/>
</dbReference>
<dbReference type="GO" id="GO:0016020">
    <property type="term" value="C:membrane"/>
    <property type="evidence" value="ECO:0007669"/>
    <property type="project" value="GOC"/>
</dbReference>
<reference evidence="3" key="1">
    <citation type="submission" date="2017-09" db="EMBL/GenBank/DDBJ databases">
        <title>Contemporary evolution of a Lepidopteran species, Heliothis virescens, in response to modern agricultural practices.</title>
        <authorList>
            <person name="Fritz M.L."/>
            <person name="Deyonke A.M."/>
            <person name="Papanicolaou A."/>
            <person name="Micinski S."/>
            <person name="Westbrook J."/>
            <person name="Gould F."/>
        </authorList>
    </citation>
    <scope>NUCLEOTIDE SEQUENCE [LARGE SCALE GENOMIC DNA]</scope>
    <source>
        <strain evidence="3">HvINT-</strain>
        <tissue evidence="3">Whole body</tissue>
    </source>
</reference>
<dbReference type="InterPro" id="IPR031331">
    <property type="entry name" value="NEUT/ALK_ceramidase_C"/>
</dbReference>
<dbReference type="GO" id="GO:0005576">
    <property type="term" value="C:extracellular region"/>
    <property type="evidence" value="ECO:0007669"/>
    <property type="project" value="TreeGrafter"/>
</dbReference>
<accession>A0A2A4K824</accession>
<dbReference type="InterPro" id="IPR006823">
    <property type="entry name" value="Ceramidase_alk"/>
</dbReference>
<evidence type="ECO:0000256" key="1">
    <source>
        <dbReference type="ARBA" id="ARBA00009835"/>
    </source>
</evidence>
<protein>
    <recommendedName>
        <fullName evidence="2">Neutral/alkaline non-lysosomal ceramidase C-terminal domain-containing protein</fullName>
    </recommendedName>
</protein>
<dbReference type="EMBL" id="NWSH01000039">
    <property type="protein sequence ID" value="PCG80381.1"/>
    <property type="molecule type" value="Genomic_DNA"/>
</dbReference>
<dbReference type="GO" id="GO:0046514">
    <property type="term" value="P:ceramide catabolic process"/>
    <property type="evidence" value="ECO:0007669"/>
    <property type="project" value="InterPro"/>
</dbReference>
<dbReference type="GO" id="GO:0042759">
    <property type="term" value="P:long-chain fatty acid biosynthetic process"/>
    <property type="evidence" value="ECO:0007669"/>
    <property type="project" value="TreeGrafter"/>
</dbReference>
<organism evidence="3">
    <name type="scientific">Heliothis virescens</name>
    <name type="common">Tobacco budworm moth</name>
    <dbReference type="NCBI Taxonomy" id="7102"/>
    <lineage>
        <taxon>Eukaryota</taxon>
        <taxon>Metazoa</taxon>
        <taxon>Ecdysozoa</taxon>
        <taxon>Arthropoda</taxon>
        <taxon>Hexapoda</taxon>
        <taxon>Insecta</taxon>
        <taxon>Pterygota</taxon>
        <taxon>Neoptera</taxon>
        <taxon>Endopterygota</taxon>
        <taxon>Lepidoptera</taxon>
        <taxon>Glossata</taxon>
        <taxon>Ditrysia</taxon>
        <taxon>Noctuoidea</taxon>
        <taxon>Noctuidae</taxon>
        <taxon>Heliothinae</taxon>
        <taxon>Heliothis</taxon>
    </lineage>
</organism>
<dbReference type="GO" id="GO:0017040">
    <property type="term" value="F:N-acylsphingosine amidohydrolase activity"/>
    <property type="evidence" value="ECO:0007669"/>
    <property type="project" value="InterPro"/>
</dbReference>
<evidence type="ECO:0000259" key="2">
    <source>
        <dbReference type="Pfam" id="PF17048"/>
    </source>
</evidence>
<name>A0A2A4K824_HELVI</name>
<dbReference type="InterPro" id="IPR038445">
    <property type="entry name" value="NCDase_C_sf"/>
</dbReference>
<dbReference type="PANTHER" id="PTHR12670">
    <property type="entry name" value="CERAMIDASE"/>
    <property type="match status" value="1"/>
</dbReference>
<comment type="similarity">
    <text evidence="1">Belongs to the neutral ceramidase family.</text>
</comment>
<dbReference type="PANTHER" id="PTHR12670:SF1">
    <property type="entry name" value="NEUTRAL CERAMIDASE"/>
    <property type="match status" value="1"/>
</dbReference>
<dbReference type="STRING" id="7102.A0A2A4K824"/>
<sequence length="118" mass="13356">MVSRVLPESQAHNMAHHTLLRVAANPRNDLKQESSHAVIERLELSQWVEYTNDADWDTRFIWERVSTLTGTSQVTFEWKVPESAILASYRIVYRGASRGLLGNISPFQGVSNAFQVIG</sequence>
<dbReference type="Pfam" id="PF17048">
    <property type="entry name" value="Ceramidse_alk_C"/>
    <property type="match status" value="1"/>
</dbReference>
<dbReference type="AlphaFoldDB" id="A0A2A4K824"/>
<feature type="domain" description="Neutral/alkaline non-lysosomal ceramidase C-terminal" evidence="2">
    <location>
        <begin position="22"/>
        <end position="116"/>
    </location>
</feature>
<gene>
    <name evidence="3" type="ORF">B5V51_8626</name>
</gene>
<proteinExistence type="inferred from homology"/>